<dbReference type="EMBL" id="JAASQL010000001">
    <property type="protein sequence ID" value="NIJ43780.1"/>
    <property type="molecule type" value="Genomic_DNA"/>
</dbReference>
<dbReference type="InterPro" id="IPR051257">
    <property type="entry name" value="Diverse_CBS-Domain"/>
</dbReference>
<reference evidence="4 5" key="1">
    <citation type="submission" date="2020-03" db="EMBL/GenBank/DDBJ databases">
        <title>Genomic Encyclopedia of Type Strains, Phase IV (KMG-IV): sequencing the most valuable type-strain genomes for metagenomic binning, comparative biology and taxonomic classification.</title>
        <authorList>
            <person name="Goeker M."/>
        </authorList>
    </citation>
    <scope>NUCLEOTIDE SEQUENCE [LARGE SCALE GENOMIC DNA]</scope>
    <source>
        <strain evidence="4 5">DSM 101599</strain>
    </source>
</reference>
<dbReference type="SMART" id="SM00116">
    <property type="entry name" value="CBS"/>
    <property type="match status" value="2"/>
</dbReference>
<dbReference type="Proteomes" id="UP000745859">
    <property type="component" value="Unassembled WGS sequence"/>
</dbReference>
<name>A0ABX0U7Q2_9FLAO</name>
<dbReference type="Pfam" id="PF00571">
    <property type="entry name" value="CBS"/>
    <property type="match status" value="2"/>
</dbReference>
<proteinExistence type="predicted"/>
<evidence type="ECO:0000256" key="2">
    <source>
        <dbReference type="PROSITE-ProRule" id="PRU00703"/>
    </source>
</evidence>
<dbReference type="Gene3D" id="3.10.580.10">
    <property type="entry name" value="CBS-domain"/>
    <property type="match status" value="1"/>
</dbReference>
<gene>
    <name evidence="4" type="ORF">FHR24_000219</name>
</gene>
<evidence type="ECO:0000313" key="5">
    <source>
        <dbReference type="Proteomes" id="UP000745859"/>
    </source>
</evidence>
<sequence>MELTDYISTDKITVTNQKTAQQTLAIFNDINYSHIPVINNKKLIGNVAKEDLICIDDASQKLSELEYLYEFFFAKNTDTLLEVFSNFAVNNTSLLPVVDDHNNYIGYLDINDLLDCFADTPFLSTEGNILLLQKNTKEYAMSEICQIVESNANVVLGCFLFDQNEETTKITLKVKSLNINELIQSFRRYDYYILNDLSEDSYLESLKKRSEYFIKYLNI</sequence>
<dbReference type="PROSITE" id="PS51371">
    <property type="entry name" value="CBS"/>
    <property type="match status" value="2"/>
</dbReference>
<comment type="caution">
    <text evidence="4">The sequence shown here is derived from an EMBL/GenBank/DDBJ whole genome shotgun (WGS) entry which is preliminary data.</text>
</comment>
<protein>
    <submittedName>
        <fullName evidence="4">CBS domain containing-hemolysin-like protein</fullName>
    </submittedName>
</protein>
<dbReference type="RefSeq" id="WP_167182618.1">
    <property type="nucleotide sequence ID" value="NZ_JAASQL010000001.1"/>
</dbReference>
<evidence type="ECO:0000259" key="3">
    <source>
        <dbReference type="PROSITE" id="PS51371"/>
    </source>
</evidence>
<accession>A0ABX0U7Q2</accession>
<dbReference type="PANTHER" id="PTHR43080">
    <property type="entry name" value="CBS DOMAIN-CONTAINING PROTEIN CBSX3, MITOCHONDRIAL"/>
    <property type="match status" value="1"/>
</dbReference>
<dbReference type="SUPFAM" id="SSF54631">
    <property type="entry name" value="CBS-domain pair"/>
    <property type="match status" value="1"/>
</dbReference>
<dbReference type="PANTHER" id="PTHR43080:SF2">
    <property type="entry name" value="CBS DOMAIN-CONTAINING PROTEIN"/>
    <property type="match status" value="1"/>
</dbReference>
<keyword evidence="1 2" id="KW-0129">CBS domain</keyword>
<dbReference type="InterPro" id="IPR046342">
    <property type="entry name" value="CBS_dom_sf"/>
</dbReference>
<evidence type="ECO:0000256" key="1">
    <source>
        <dbReference type="ARBA" id="ARBA00023122"/>
    </source>
</evidence>
<dbReference type="InterPro" id="IPR000644">
    <property type="entry name" value="CBS_dom"/>
</dbReference>
<feature type="domain" description="CBS" evidence="3">
    <location>
        <begin position="67"/>
        <end position="125"/>
    </location>
</feature>
<evidence type="ECO:0000313" key="4">
    <source>
        <dbReference type="EMBL" id="NIJ43780.1"/>
    </source>
</evidence>
<feature type="domain" description="CBS" evidence="3">
    <location>
        <begin position="7"/>
        <end position="62"/>
    </location>
</feature>
<keyword evidence="5" id="KW-1185">Reference proteome</keyword>
<organism evidence="4 5">
    <name type="scientific">Wenyingzhuangia heitensis</name>
    <dbReference type="NCBI Taxonomy" id="1487859"/>
    <lineage>
        <taxon>Bacteria</taxon>
        <taxon>Pseudomonadati</taxon>
        <taxon>Bacteroidota</taxon>
        <taxon>Flavobacteriia</taxon>
        <taxon>Flavobacteriales</taxon>
        <taxon>Flavobacteriaceae</taxon>
        <taxon>Wenyingzhuangia</taxon>
    </lineage>
</organism>